<dbReference type="AlphaFoldDB" id="A0A370QL90"/>
<name>A0A370QL90_9FLAO</name>
<evidence type="ECO:0000313" key="2">
    <source>
        <dbReference type="EMBL" id="RDK89136.1"/>
    </source>
</evidence>
<dbReference type="RefSeq" id="WP_115122774.1">
    <property type="nucleotide sequence ID" value="NZ_QRAO01000001.1"/>
</dbReference>
<organism evidence="2 3">
    <name type="scientific">Marinirhabdus gelatinilytica</name>
    <dbReference type="NCBI Taxonomy" id="1703343"/>
    <lineage>
        <taxon>Bacteria</taxon>
        <taxon>Pseudomonadati</taxon>
        <taxon>Bacteroidota</taxon>
        <taxon>Flavobacteriia</taxon>
        <taxon>Flavobacteriales</taxon>
        <taxon>Flavobacteriaceae</taxon>
    </lineage>
</organism>
<keyword evidence="1" id="KW-0812">Transmembrane</keyword>
<accession>A0A370QL90</accession>
<gene>
    <name evidence="2" type="ORF">C8D94_1011016</name>
</gene>
<keyword evidence="1" id="KW-1133">Transmembrane helix</keyword>
<dbReference type="OrthoDB" id="1412480at2"/>
<proteinExistence type="predicted"/>
<dbReference type="Proteomes" id="UP000255317">
    <property type="component" value="Unassembled WGS sequence"/>
</dbReference>
<reference evidence="2 3" key="1">
    <citation type="submission" date="2018-07" db="EMBL/GenBank/DDBJ databases">
        <title>Genomic Encyclopedia of Type Strains, Phase IV (KMG-IV): sequencing the most valuable type-strain genomes for metagenomic binning, comparative biology and taxonomic classification.</title>
        <authorList>
            <person name="Goeker M."/>
        </authorList>
    </citation>
    <scope>NUCLEOTIDE SEQUENCE [LARGE SCALE GENOMIC DNA]</scope>
    <source>
        <strain evidence="2 3">DSM 101478</strain>
    </source>
</reference>
<dbReference type="EMBL" id="QRAO01000001">
    <property type="protein sequence ID" value="RDK89136.1"/>
    <property type="molecule type" value="Genomic_DNA"/>
</dbReference>
<keyword evidence="3" id="KW-1185">Reference proteome</keyword>
<evidence type="ECO:0000256" key="1">
    <source>
        <dbReference type="SAM" id="Phobius"/>
    </source>
</evidence>
<evidence type="ECO:0000313" key="3">
    <source>
        <dbReference type="Proteomes" id="UP000255317"/>
    </source>
</evidence>
<feature type="transmembrane region" description="Helical" evidence="1">
    <location>
        <begin position="9"/>
        <end position="30"/>
    </location>
</feature>
<protein>
    <submittedName>
        <fullName evidence="2">Uncharacterized protein DUF748</fullName>
    </submittedName>
</protein>
<sequence>MSKTVRKTLYIFLGIVLLFFIVLISTNIILKNKVENFTKERLPENISATFKDVSLHLLNGTLTYSDVAVTLKNKSNDTAHTYLTADKVIVADLSYWDYLFDNEIHIEDVKLKSPTIRYFKDRLVTTKDSASQKPFMSLKKPLLVDELSINNATVTFFDTSEKDTLLHARNLTVEVDDILVNKTTLNRRLPLEYSNYEANTDSIFLKMSPYENLTVGDVIVKDKKATVSNLHLFTKYSKAEHASMLKKERDHFNVLLDSLEINNIDFGFNNRKFFAQSDFVKFTEIQATIYRNKLVADDPTIKPLYSKMLRDLPIDLTIDSVAITKSTITYQEKVKQEQPAGSVYFDSFNARLSNVSNTYKQGTNTTITVDARFMKSAPIQVDWSFDVNNTQDKFTFKAELTNLPAKQMNPFTKPNLLVAMEGEVNKNYFSIYGNSSQSKIDMQINYDEFKVEILNEKRNKKSGILSGIVNIFVNKDSDSSEDDFKKGSATVTPDRTKSFFNYLWLNIAAALKDCLL</sequence>
<keyword evidence="1" id="KW-0472">Membrane</keyword>
<comment type="caution">
    <text evidence="2">The sequence shown here is derived from an EMBL/GenBank/DDBJ whole genome shotgun (WGS) entry which is preliminary data.</text>
</comment>